<keyword evidence="3" id="KW-1185">Reference proteome</keyword>
<dbReference type="InterPro" id="IPR036691">
    <property type="entry name" value="Endo/exonu/phosph_ase_sf"/>
</dbReference>
<dbReference type="RefSeq" id="WP_211875824.1">
    <property type="nucleotide sequence ID" value="NZ_JAAEDH010000024.1"/>
</dbReference>
<sequence length="369" mass="39957">MRLAAYNVENLFERAKALNLPSSQEAKPILSAQAEINILFKKAVYTAANIRRIEALLEILGLAKGDDSRFAILRQNRGKLRKKVDGVLTITASGAEDWIGWVELKTEPVNQVAIANTARVIALIAPDILAVVEAENRPSLKRFSEAMLPMLGTTPFPHIMLVDGNDDRGIDVGLGTGEGFPIRSVTSHVDDRDAAGNPIFSRDCPEYEVVLPSGQSLWVLINHFKSKGFGDKGTSDAKRKAQATRTRAIYEARIASGAKFVTILGDLNDTPDSAQLAPLLGDGKLRDVSQHPAFESDGRPGTYANGTKGNKIDYIILSPDLFAKVERAGVERRGVWGGVNGTLFPHLPEITKAEEAASDHAGIWVDLGV</sequence>
<dbReference type="AlphaFoldDB" id="A0AAF1JZP0"/>
<dbReference type="SUPFAM" id="SSF56219">
    <property type="entry name" value="DNase I-like"/>
    <property type="match status" value="1"/>
</dbReference>
<keyword evidence="2" id="KW-0540">Nuclease</keyword>
<evidence type="ECO:0000259" key="1">
    <source>
        <dbReference type="Pfam" id="PF19580"/>
    </source>
</evidence>
<gene>
    <name evidence="2" type="ORF">GXW79_17905</name>
</gene>
<reference evidence="2" key="1">
    <citation type="submission" date="2020-01" db="EMBL/GenBank/DDBJ databases">
        <authorList>
            <person name="Rat A."/>
        </authorList>
    </citation>
    <scope>NUCLEOTIDE SEQUENCE</scope>
    <source>
        <strain evidence="2">LMG 28251</strain>
    </source>
</reference>
<dbReference type="Gene3D" id="3.60.10.10">
    <property type="entry name" value="Endonuclease/exonuclease/phosphatase"/>
    <property type="match status" value="1"/>
</dbReference>
<reference evidence="2" key="2">
    <citation type="journal article" date="2021" name="Syst. Appl. Microbiol.">
        <title>Roseomonas hellenica sp. nov., isolated from roots of wild-growing Alkanna tinctoria.</title>
        <authorList>
            <person name="Rat A."/>
            <person name="Naranjo H.D."/>
            <person name="Lebbe L."/>
            <person name="Cnockaert M."/>
            <person name="Krigas N."/>
            <person name="Grigoriadou K."/>
            <person name="Maloupa E."/>
            <person name="Willems A."/>
        </authorList>
    </citation>
    <scope>NUCLEOTIDE SEQUENCE</scope>
    <source>
        <strain evidence="2">LMG 28251</strain>
    </source>
</reference>
<evidence type="ECO:0000313" key="3">
    <source>
        <dbReference type="Proteomes" id="UP001196068"/>
    </source>
</evidence>
<dbReference type="InterPro" id="IPR005135">
    <property type="entry name" value="Endo/exonuclease/phosphatase"/>
</dbReference>
<accession>A0AAF1JZP0</accession>
<comment type="caution">
    <text evidence="2">The sequence shown here is derived from an EMBL/GenBank/DDBJ whole genome shotgun (WGS) entry which is preliminary data.</text>
</comment>
<dbReference type="Pfam" id="PF19580">
    <property type="entry name" value="Exo_endo_phos_3"/>
    <property type="match status" value="1"/>
</dbReference>
<protein>
    <submittedName>
        <fullName evidence="2">Endonuclease/exonuclease/phosphatase family protein</fullName>
    </submittedName>
</protein>
<feature type="domain" description="Endonuclease/exonuclease/phosphatase" evidence="1">
    <location>
        <begin position="114"/>
        <end position="323"/>
    </location>
</feature>
<proteinExistence type="predicted"/>
<dbReference type="EMBL" id="JAAEDH010000024">
    <property type="protein sequence ID" value="MBR0656956.1"/>
    <property type="molecule type" value="Genomic_DNA"/>
</dbReference>
<keyword evidence="2" id="KW-0255">Endonuclease</keyword>
<organism evidence="2 3">
    <name type="scientific">Plastoroseomonas arctica</name>
    <dbReference type="NCBI Taxonomy" id="1509237"/>
    <lineage>
        <taxon>Bacteria</taxon>
        <taxon>Pseudomonadati</taxon>
        <taxon>Pseudomonadota</taxon>
        <taxon>Alphaproteobacteria</taxon>
        <taxon>Acetobacterales</taxon>
        <taxon>Acetobacteraceae</taxon>
        <taxon>Plastoroseomonas</taxon>
    </lineage>
</organism>
<keyword evidence="2" id="KW-0378">Hydrolase</keyword>
<dbReference type="Proteomes" id="UP001196068">
    <property type="component" value="Unassembled WGS sequence"/>
</dbReference>
<name>A0AAF1JZP0_9PROT</name>
<dbReference type="GO" id="GO:0004519">
    <property type="term" value="F:endonuclease activity"/>
    <property type="evidence" value="ECO:0007669"/>
    <property type="project" value="UniProtKB-KW"/>
</dbReference>
<evidence type="ECO:0000313" key="2">
    <source>
        <dbReference type="EMBL" id="MBR0656956.1"/>
    </source>
</evidence>